<dbReference type="Proteomes" id="UP000600918">
    <property type="component" value="Unassembled WGS sequence"/>
</dbReference>
<organism evidence="2 3">
    <name type="scientific">Vespula pensylvanica</name>
    <name type="common">Western yellow jacket</name>
    <name type="synonym">Wasp</name>
    <dbReference type="NCBI Taxonomy" id="30213"/>
    <lineage>
        <taxon>Eukaryota</taxon>
        <taxon>Metazoa</taxon>
        <taxon>Ecdysozoa</taxon>
        <taxon>Arthropoda</taxon>
        <taxon>Hexapoda</taxon>
        <taxon>Insecta</taxon>
        <taxon>Pterygota</taxon>
        <taxon>Neoptera</taxon>
        <taxon>Endopterygota</taxon>
        <taxon>Hymenoptera</taxon>
        <taxon>Apocrita</taxon>
        <taxon>Aculeata</taxon>
        <taxon>Vespoidea</taxon>
        <taxon>Vespidae</taxon>
        <taxon>Vespinae</taxon>
        <taxon>Vespula</taxon>
    </lineage>
</organism>
<protein>
    <submittedName>
        <fullName evidence="2">Uncharacterized protein</fullName>
    </submittedName>
</protein>
<dbReference type="EMBL" id="JACSDY010000001">
    <property type="protein sequence ID" value="KAF7437965.1"/>
    <property type="molecule type" value="Genomic_DNA"/>
</dbReference>
<sequence length="129" mass="14988">MARKILYKSFTTHSDPLRDTLSGPNQQNLNISEEEYLSLSVKIGVVVPKYDHPVHSIGLLTLAKKHRQKLPVKVMATLTTNFNFTDFNHEHKDEKDNDNDNTNNNDDDDDDDEEEEEEEEEEDYVDRLP</sequence>
<evidence type="ECO:0000313" key="2">
    <source>
        <dbReference type="EMBL" id="KAF7437965.1"/>
    </source>
</evidence>
<evidence type="ECO:0000313" key="3">
    <source>
        <dbReference type="Proteomes" id="UP000600918"/>
    </source>
</evidence>
<name>A0A834PE45_VESPE</name>
<proteinExistence type="predicted"/>
<gene>
    <name evidence="2" type="ORF">H0235_000356</name>
</gene>
<accession>A0A834PE45</accession>
<evidence type="ECO:0000256" key="1">
    <source>
        <dbReference type="SAM" id="MobiDB-lite"/>
    </source>
</evidence>
<keyword evidence="3" id="KW-1185">Reference proteome</keyword>
<dbReference type="AlphaFoldDB" id="A0A834PE45"/>
<feature type="region of interest" description="Disordered" evidence="1">
    <location>
        <begin position="88"/>
        <end position="129"/>
    </location>
</feature>
<reference evidence="2" key="1">
    <citation type="journal article" date="2020" name="G3 (Bethesda)">
        <title>High-Quality Assemblies for Three Invasive Social Wasps from the &lt;i&gt;Vespula&lt;/i&gt; Genus.</title>
        <authorList>
            <person name="Harrop T.W.R."/>
            <person name="Guhlin J."/>
            <person name="McLaughlin G.M."/>
            <person name="Permina E."/>
            <person name="Stockwell P."/>
            <person name="Gilligan J."/>
            <person name="Le Lec M.F."/>
            <person name="Gruber M.A.M."/>
            <person name="Quinn O."/>
            <person name="Lovegrove M."/>
            <person name="Duncan E.J."/>
            <person name="Remnant E.J."/>
            <person name="Van Eeckhoven J."/>
            <person name="Graham B."/>
            <person name="Knapp R.A."/>
            <person name="Langford K.W."/>
            <person name="Kronenberg Z."/>
            <person name="Press M.O."/>
            <person name="Eacker S.M."/>
            <person name="Wilson-Rankin E.E."/>
            <person name="Purcell J."/>
            <person name="Lester P.J."/>
            <person name="Dearden P.K."/>
        </authorList>
    </citation>
    <scope>NUCLEOTIDE SEQUENCE</scope>
    <source>
        <strain evidence="2">Volc-1</strain>
    </source>
</reference>
<feature type="compositionally biased region" description="Acidic residues" evidence="1">
    <location>
        <begin position="105"/>
        <end position="129"/>
    </location>
</feature>
<comment type="caution">
    <text evidence="2">The sequence shown here is derived from an EMBL/GenBank/DDBJ whole genome shotgun (WGS) entry which is preliminary data.</text>
</comment>